<organism evidence="4 5">
    <name type="scientific">Leptospira sarikeiensis</name>
    <dbReference type="NCBI Taxonomy" id="2484943"/>
    <lineage>
        <taxon>Bacteria</taxon>
        <taxon>Pseudomonadati</taxon>
        <taxon>Spirochaetota</taxon>
        <taxon>Spirochaetia</taxon>
        <taxon>Leptospirales</taxon>
        <taxon>Leptospiraceae</taxon>
        <taxon>Leptospira</taxon>
    </lineage>
</organism>
<dbReference type="GO" id="GO:0016787">
    <property type="term" value="F:hydrolase activity"/>
    <property type="evidence" value="ECO:0007669"/>
    <property type="project" value="UniProtKB-KW"/>
</dbReference>
<evidence type="ECO:0000256" key="1">
    <source>
        <dbReference type="HAMAP-Rule" id="MF_00226"/>
    </source>
</evidence>
<dbReference type="PANTHER" id="PTHR13939">
    <property type="entry name" value="NICOTINAMIDE-NUCLEOTIDE AMIDOHYDROLASE PNCC"/>
    <property type="match status" value="1"/>
</dbReference>
<evidence type="ECO:0000313" key="4">
    <source>
        <dbReference type="EMBL" id="TGL61636.1"/>
    </source>
</evidence>
<accession>A0A4R9K851</accession>
<dbReference type="InterPro" id="IPR036653">
    <property type="entry name" value="CinA-like_C"/>
</dbReference>
<keyword evidence="5" id="KW-1185">Reference proteome</keyword>
<protein>
    <recommendedName>
        <fullName evidence="1">CinA-like protein</fullName>
    </recommendedName>
</protein>
<feature type="region of interest" description="Disordered" evidence="2">
    <location>
        <begin position="1"/>
        <end position="20"/>
    </location>
</feature>
<dbReference type="PIRSF" id="PIRSF006728">
    <property type="entry name" value="CinA"/>
    <property type="match status" value="1"/>
</dbReference>
<feature type="domain" description="MoaB/Mog" evidence="3">
    <location>
        <begin position="7"/>
        <end position="183"/>
    </location>
</feature>
<dbReference type="HAMAP" id="MF_00226_B">
    <property type="entry name" value="CinA_B"/>
    <property type="match status" value="1"/>
</dbReference>
<dbReference type="AlphaFoldDB" id="A0A4R9K851"/>
<dbReference type="NCBIfam" id="TIGR00199">
    <property type="entry name" value="PncC_domain"/>
    <property type="match status" value="1"/>
</dbReference>
<dbReference type="InterPro" id="IPR008135">
    <property type="entry name" value="Competence-induced_CinA"/>
</dbReference>
<evidence type="ECO:0000256" key="2">
    <source>
        <dbReference type="SAM" id="MobiDB-lite"/>
    </source>
</evidence>
<comment type="caution">
    <text evidence="4">The sequence shown here is derived from an EMBL/GenBank/DDBJ whole genome shotgun (WGS) entry which is preliminary data.</text>
</comment>
<dbReference type="CDD" id="cd00885">
    <property type="entry name" value="cinA"/>
    <property type="match status" value="1"/>
</dbReference>
<dbReference type="PANTHER" id="PTHR13939:SF0">
    <property type="entry name" value="NMN AMIDOHYDROLASE-LIKE PROTEIN YFAY"/>
    <property type="match status" value="1"/>
</dbReference>
<dbReference type="InterPro" id="IPR050101">
    <property type="entry name" value="CinA"/>
</dbReference>
<dbReference type="SMART" id="SM00852">
    <property type="entry name" value="MoCF_biosynth"/>
    <property type="match status" value="1"/>
</dbReference>
<dbReference type="SUPFAM" id="SSF53218">
    <property type="entry name" value="Molybdenum cofactor biosynthesis proteins"/>
    <property type="match status" value="1"/>
</dbReference>
<dbReference type="OrthoDB" id="9801454at2"/>
<dbReference type="EMBL" id="RQGF01000025">
    <property type="protein sequence ID" value="TGL61636.1"/>
    <property type="molecule type" value="Genomic_DNA"/>
</dbReference>
<dbReference type="SUPFAM" id="SSF142433">
    <property type="entry name" value="CinA-like"/>
    <property type="match status" value="1"/>
</dbReference>
<name>A0A4R9K851_9LEPT</name>
<dbReference type="Gene3D" id="3.40.980.10">
    <property type="entry name" value="MoaB/Mog-like domain"/>
    <property type="match status" value="1"/>
</dbReference>
<reference evidence="4" key="1">
    <citation type="journal article" date="2019" name="PLoS Negl. Trop. Dis.">
        <title>Revisiting the worldwide diversity of Leptospira species in the environment.</title>
        <authorList>
            <person name="Vincent A.T."/>
            <person name="Schiettekatte O."/>
            <person name="Bourhy P."/>
            <person name="Veyrier F.J."/>
            <person name="Picardeau M."/>
        </authorList>
    </citation>
    <scope>NUCLEOTIDE SEQUENCE [LARGE SCALE GENOMIC DNA]</scope>
    <source>
        <strain evidence="4">201702455</strain>
    </source>
</reference>
<dbReference type="Proteomes" id="UP000297762">
    <property type="component" value="Unassembled WGS sequence"/>
</dbReference>
<sequence length="418" mass="45612">MNSPRVTVISTGSELTAGRSQDTNSSWIANELFGLGYSVERFVVLPDDPKLIRDELKSLSSNASAEHPVLLVMTGGLGPTEDDYTLEVVCELTSSTPILNEKAHDRLQALYRLRGKGFEEALTTALRQVSIPSKSTALNNSTGIAPGFWSELQQGAYLACMPGVPKEMTSMFKEELVPLIRKQFHAGELYSDFLLIWGMSESLFQQEFIINLDVLKNGKAVWGVAAKKGYIRVTYQSEDKSVVDELIQKTKEKYTGLCTGDLFEDFPKLLSEKKLTIGTIESCTGGLAAKILTDRAGSSEYFLGSVVSYSNLIKENIVGVKKETLEAHGAVSIETATEMADNGAKLLGTDLAISITGIAGPGGGTPTKKVGTVFIGTHIKGQKTEVKELFLPFKRDLFREVVAATSLYIMYNRLRKLA</sequence>
<dbReference type="InterPro" id="IPR008136">
    <property type="entry name" value="CinA_C"/>
</dbReference>
<evidence type="ECO:0000313" key="5">
    <source>
        <dbReference type="Proteomes" id="UP000297762"/>
    </source>
</evidence>
<evidence type="ECO:0000259" key="3">
    <source>
        <dbReference type="SMART" id="SM00852"/>
    </source>
</evidence>
<dbReference type="Gene3D" id="3.90.950.20">
    <property type="entry name" value="CinA-like"/>
    <property type="match status" value="1"/>
</dbReference>
<dbReference type="RefSeq" id="WP_135649289.1">
    <property type="nucleotide sequence ID" value="NZ_RQGF01000025.1"/>
</dbReference>
<dbReference type="InterPro" id="IPR036425">
    <property type="entry name" value="MoaB/Mog-like_dom_sf"/>
</dbReference>
<dbReference type="Pfam" id="PF00994">
    <property type="entry name" value="MoCF_biosynth"/>
    <property type="match status" value="1"/>
</dbReference>
<dbReference type="Pfam" id="PF02464">
    <property type="entry name" value="CinA"/>
    <property type="match status" value="1"/>
</dbReference>
<gene>
    <name evidence="4" type="ORF">EHQ64_09720</name>
</gene>
<proteinExistence type="inferred from homology"/>
<dbReference type="InterPro" id="IPR001453">
    <property type="entry name" value="MoaB/Mog_dom"/>
</dbReference>
<keyword evidence="4" id="KW-0378">Hydrolase</keyword>
<comment type="similarity">
    <text evidence="1">Belongs to the CinA family.</text>
</comment>